<accession>A0A368W3B6</accession>
<dbReference type="AlphaFoldDB" id="A0A368W3B6"/>
<proteinExistence type="predicted"/>
<comment type="caution">
    <text evidence="1">The sequence shown here is derived from an EMBL/GenBank/DDBJ whole genome shotgun (WGS) entry which is preliminary data.</text>
</comment>
<keyword evidence="2" id="KW-1185">Reference proteome</keyword>
<organism evidence="1 2">
    <name type="scientific">Paenibacillus prosopidis</name>
    <dbReference type="NCBI Taxonomy" id="630520"/>
    <lineage>
        <taxon>Bacteria</taxon>
        <taxon>Bacillati</taxon>
        <taxon>Bacillota</taxon>
        <taxon>Bacilli</taxon>
        <taxon>Bacillales</taxon>
        <taxon>Paenibacillaceae</taxon>
        <taxon>Paenibacillus</taxon>
    </lineage>
</organism>
<name>A0A368W3B6_9BACL</name>
<dbReference type="Proteomes" id="UP000252415">
    <property type="component" value="Unassembled WGS sequence"/>
</dbReference>
<evidence type="ECO:0000313" key="1">
    <source>
        <dbReference type="EMBL" id="RCW48456.1"/>
    </source>
</evidence>
<dbReference type="SUPFAM" id="SSF52833">
    <property type="entry name" value="Thioredoxin-like"/>
    <property type="match status" value="1"/>
</dbReference>
<sequence>MLRHAEEVTQAIRSEIALHNADSLIHTTRTMCNGRCNDACTVVLYPQGIWYRNLTPSLGRELIRRLLDEKLPLLEQISYTYQHQQLLATGRAAVGEFKSAQFNN</sequence>
<dbReference type="CDD" id="cd02980">
    <property type="entry name" value="TRX_Fd_family"/>
    <property type="match status" value="1"/>
</dbReference>
<dbReference type="InterPro" id="IPR036249">
    <property type="entry name" value="Thioredoxin-like_sf"/>
</dbReference>
<evidence type="ECO:0000313" key="2">
    <source>
        <dbReference type="Proteomes" id="UP000252415"/>
    </source>
</evidence>
<reference evidence="1 2" key="1">
    <citation type="submission" date="2018-07" db="EMBL/GenBank/DDBJ databases">
        <title>Genomic Encyclopedia of Type Strains, Phase III (KMG-III): the genomes of soil and plant-associated and newly described type strains.</title>
        <authorList>
            <person name="Whitman W."/>
        </authorList>
    </citation>
    <scope>NUCLEOTIDE SEQUENCE [LARGE SCALE GENOMIC DNA]</scope>
    <source>
        <strain evidence="1 2">CECT 7506</strain>
    </source>
</reference>
<dbReference type="Gene3D" id="3.40.30.10">
    <property type="entry name" value="Glutaredoxin"/>
    <property type="match status" value="1"/>
</dbReference>
<dbReference type="EMBL" id="QPJD01000006">
    <property type="protein sequence ID" value="RCW48456.1"/>
    <property type="molecule type" value="Genomic_DNA"/>
</dbReference>
<protein>
    <submittedName>
        <fullName evidence="1">(2Fe-2S) ferredoxin</fullName>
    </submittedName>
</protein>
<gene>
    <name evidence="1" type="ORF">DFP97_106156</name>
</gene>